<feature type="region of interest" description="Disordered" evidence="1">
    <location>
        <begin position="52"/>
        <end position="80"/>
    </location>
</feature>
<comment type="caution">
    <text evidence="2">The sequence shown here is derived from an EMBL/GenBank/DDBJ whole genome shotgun (WGS) entry which is preliminary data.</text>
</comment>
<protein>
    <submittedName>
        <fullName evidence="2">Uncharacterized protein</fullName>
    </submittedName>
</protein>
<dbReference type="AlphaFoldDB" id="A0A699XQA5"/>
<accession>A0A699XQA5</accession>
<feature type="non-terminal residue" evidence="2">
    <location>
        <position position="1"/>
    </location>
</feature>
<feature type="non-terminal residue" evidence="2">
    <location>
        <position position="80"/>
    </location>
</feature>
<gene>
    <name evidence="2" type="ORF">Tci_932429</name>
</gene>
<reference evidence="2" key="1">
    <citation type="journal article" date="2019" name="Sci. Rep.">
        <title>Draft genome of Tanacetum cinerariifolium, the natural source of mosquito coil.</title>
        <authorList>
            <person name="Yamashiro T."/>
            <person name="Shiraishi A."/>
            <person name="Satake H."/>
            <person name="Nakayama K."/>
        </authorList>
    </citation>
    <scope>NUCLEOTIDE SEQUENCE</scope>
</reference>
<dbReference type="EMBL" id="BKCJ011877948">
    <property type="protein sequence ID" value="GFD60460.1"/>
    <property type="molecule type" value="Genomic_DNA"/>
</dbReference>
<feature type="region of interest" description="Disordered" evidence="1">
    <location>
        <begin position="1"/>
        <end position="23"/>
    </location>
</feature>
<feature type="compositionally biased region" description="Low complexity" evidence="1">
    <location>
        <begin position="66"/>
        <end position="80"/>
    </location>
</feature>
<evidence type="ECO:0000256" key="1">
    <source>
        <dbReference type="SAM" id="MobiDB-lite"/>
    </source>
</evidence>
<feature type="compositionally biased region" description="Basic residues" evidence="1">
    <location>
        <begin position="55"/>
        <end position="65"/>
    </location>
</feature>
<organism evidence="2">
    <name type="scientific">Tanacetum cinerariifolium</name>
    <name type="common">Dalmatian daisy</name>
    <name type="synonym">Chrysanthemum cinerariifolium</name>
    <dbReference type="NCBI Taxonomy" id="118510"/>
    <lineage>
        <taxon>Eukaryota</taxon>
        <taxon>Viridiplantae</taxon>
        <taxon>Streptophyta</taxon>
        <taxon>Embryophyta</taxon>
        <taxon>Tracheophyta</taxon>
        <taxon>Spermatophyta</taxon>
        <taxon>Magnoliopsida</taxon>
        <taxon>eudicotyledons</taxon>
        <taxon>Gunneridae</taxon>
        <taxon>Pentapetalae</taxon>
        <taxon>asterids</taxon>
        <taxon>campanulids</taxon>
        <taxon>Asterales</taxon>
        <taxon>Asteraceae</taxon>
        <taxon>Asteroideae</taxon>
        <taxon>Anthemideae</taxon>
        <taxon>Anthemidinae</taxon>
        <taxon>Tanacetum</taxon>
    </lineage>
</organism>
<name>A0A699XQA5_TANCI</name>
<evidence type="ECO:0000313" key="2">
    <source>
        <dbReference type="EMBL" id="GFD60460.1"/>
    </source>
</evidence>
<proteinExistence type="predicted"/>
<feature type="compositionally biased region" description="Low complexity" evidence="1">
    <location>
        <begin position="7"/>
        <end position="23"/>
    </location>
</feature>
<sequence length="80" mass="8918">LRHPRAAARAAGPAAGRAVGRAGCAGRRLAEKQRVGEYLGDGIQRVWPARDPKCQQRHRPRHRQQRVPAQWRAAQARPAQ</sequence>